<comment type="caution">
    <text evidence="2">The sequence shown here is derived from an EMBL/GenBank/DDBJ whole genome shotgun (WGS) entry which is preliminary data.</text>
</comment>
<name>A0A9P4PZR5_9PEZI</name>
<accession>A0A9P4PZR5</accession>
<evidence type="ECO:0000256" key="1">
    <source>
        <dbReference type="SAM" id="Phobius"/>
    </source>
</evidence>
<dbReference type="AlphaFoldDB" id="A0A9P4PZR5"/>
<reference evidence="2" key="1">
    <citation type="journal article" date="2020" name="Stud. Mycol.">
        <title>101 Dothideomycetes genomes: a test case for predicting lifestyles and emergence of pathogens.</title>
        <authorList>
            <person name="Haridas S."/>
            <person name="Albert R."/>
            <person name="Binder M."/>
            <person name="Bloem J."/>
            <person name="Labutti K."/>
            <person name="Salamov A."/>
            <person name="Andreopoulos B."/>
            <person name="Baker S."/>
            <person name="Barry K."/>
            <person name="Bills G."/>
            <person name="Bluhm B."/>
            <person name="Cannon C."/>
            <person name="Castanera R."/>
            <person name="Culley D."/>
            <person name="Daum C."/>
            <person name="Ezra D."/>
            <person name="Gonzalez J."/>
            <person name="Henrissat B."/>
            <person name="Kuo A."/>
            <person name="Liang C."/>
            <person name="Lipzen A."/>
            <person name="Lutzoni F."/>
            <person name="Magnuson J."/>
            <person name="Mondo S."/>
            <person name="Nolan M."/>
            <person name="Ohm R."/>
            <person name="Pangilinan J."/>
            <person name="Park H.-J."/>
            <person name="Ramirez L."/>
            <person name="Alfaro M."/>
            <person name="Sun H."/>
            <person name="Tritt A."/>
            <person name="Yoshinaga Y."/>
            <person name="Zwiers L.-H."/>
            <person name="Turgeon B."/>
            <person name="Goodwin S."/>
            <person name="Spatafora J."/>
            <person name="Crous P."/>
            <person name="Grigoriev I."/>
        </authorList>
    </citation>
    <scope>NUCLEOTIDE SEQUENCE</scope>
    <source>
        <strain evidence="2">CBS 116435</strain>
    </source>
</reference>
<proteinExistence type="predicted"/>
<evidence type="ECO:0000313" key="2">
    <source>
        <dbReference type="EMBL" id="KAF2716825.1"/>
    </source>
</evidence>
<keyword evidence="3" id="KW-1185">Reference proteome</keyword>
<keyword evidence="1" id="KW-0812">Transmembrane</keyword>
<dbReference type="EMBL" id="MU003860">
    <property type="protein sequence ID" value="KAF2716825.1"/>
    <property type="molecule type" value="Genomic_DNA"/>
</dbReference>
<feature type="transmembrane region" description="Helical" evidence="1">
    <location>
        <begin position="6"/>
        <end position="28"/>
    </location>
</feature>
<keyword evidence="1" id="KW-1133">Transmembrane helix</keyword>
<organism evidence="2 3">
    <name type="scientific">Polychaeton citri CBS 116435</name>
    <dbReference type="NCBI Taxonomy" id="1314669"/>
    <lineage>
        <taxon>Eukaryota</taxon>
        <taxon>Fungi</taxon>
        <taxon>Dikarya</taxon>
        <taxon>Ascomycota</taxon>
        <taxon>Pezizomycotina</taxon>
        <taxon>Dothideomycetes</taxon>
        <taxon>Dothideomycetidae</taxon>
        <taxon>Capnodiales</taxon>
        <taxon>Capnodiaceae</taxon>
        <taxon>Polychaeton</taxon>
    </lineage>
</organism>
<protein>
    <submittedName>
        <fullName evidence="2">Uncharacterized protein</fullName>
    </submittedName>
</protein>
<keyword evidence="1" id="KW-0472">Membrane</keyword>
<sequence length="61" mass="6990">MNPFLVVIVLGLLSGLPLWEMIIGSGMIGRNELWYSKKEGILTRKRQFRTKQARRQAAGFI</sequence>
<evidence type="ECO:0000313" key="3">
    <source>
        <dbReference type="Proteomes" id="UP000799441"/>
    </source>
</evidence>
<dbReference type="Proteomes" id="UP000799441">
    <property type="component" value="Unassembled WGS sequence"/>
</dbReference>
<gene>
    <name evidence="2" type="ORF">K431DRAFT_169601</name>
</gene>